<dbReference type="RefSeq" id="WP_146537335.1">
    <property type="nucleotide sequence ID" value="NZ_SJPX01000006.1"/>
</dbReference>
<dbReference type="Proteomes" id="UP000317977">
    <property type="component" value="Unassembled WGS sequence"/>
</dbReference>
<accession>A0A5C6ED01</accession>
<proteinExistence type="predicted"/>
<sequence>MQTWIALFRGINVGGNNALPMASLKRILESLKCVSVRTYIQSGNVVFQSSQTNTAAFVKKIRAAVGAEHGFEPHVLVLSRADLQAADAANPFADAIAEPKTLHFFFLQSLAASRNTVLLDQTKTNSEAYAFTDRVFYLHTPDGFGQSKLAKKAEKILGVTATARNYRTVEKLLAMADADSSD</sequence>
<gene>
    <name evidence="1" type="ORF">Poly59_58760</name>
</gene>
<dbReference type="SUPFAM" id="SSF160379">
    <property type="entry name" value="SP0830-like"/>
    <property type="match status" value="1"/>
</dbReference>
<dbReference type="OrthoDB" id="9806494at2"/>
<dbReference type="EMBL" id="SJPX01000006">
    <property type="protein sequence ID" value="TWU46902.1"/>
    <property type="molecule type" value="Genomic_DNA"/>
</dbReference>
<protein>
    <recommendedName>
        <fullName evidence="3">DUF1697 domain-containing protein</fullName>
    </recommendedName>
</protein>
<dbReference type="Pfam" id="PF08002">
    <property type="entry name" value="DUF1697"/>
    <property type="match status" value="1"/>
</dbReference>
<keyword evidence="2" id="KW-1185">Reference proteome</keyword>
<dbReference type="PANTHER" id="PTHR36439:SF1">
    <property type="entry name" value="DUF1697 DOMAIN-CONTAINING PROTEIN"/>
    <property type="match status" value="1"/>
</dbReference>
<evidence type="ECO:0000313" key="1">
    <source>
        <dbReference type="EMBL" id="TWU46902.1"/>
    </source>
</evidence>
<organism evidence="1 2">
    <name type="scientific">Rubripirellula reticaptiva</name>
    <dbReference type="NCBI Taxonomy" id="2528013"/>
    <lineage>
        <taxon>Bacteria</taxon>
        <taxon>Pseudomonadati</taxon>
        <taxon>Planctomycetota</taxon>
        <taxon>Planctomycetia</taxon>
        <taxon>Pirellulales</taxon>
        <taxon>Pirellulaceae</taxon>
        <taxon>Rubripirellula</taxon>
    </lineage>
</organism>
<dbReference type="InterPro" id="IPR012545">
    <property type="entry name" value="DUF1697"/>
</dbReference>
<dbReference type="PANTHER" id="PTHR36439">
    <property type="entry name" value="BLL4334 PROTEIN"/>
    <property type="match status" value="1"/>
</dbReference>
<evidence type="ECO:0000313" key="2">
    <source>
        <dbReference type="Proteomes" id="UP000317977"/>
    </source>
</evidence>
<evidence type="ECO:0008006" key="3">
    <source>
        <dbReference type="Google" id="ProtNLM"/>
    </source>
</evidence>
<name>A0A5C6ED01_9BACT</name>
<dbReference type="AlphaFoldDB" id="A0A5C6ED01"/>
<comment type="caution">
    <text evidence="1">The sequence shown here is derived from an EMBL/GenBank/DDBJ whole genome shotgun (WGS) entry which is preliminary data.</text>
</comment>
<dbReference type="PIRSF" id="PIRSF008502">
    <property type="entry name" value="UCP008502"/>
    <property type="match status" value="1"/>
</dbReference>
<dbReference type="Gene3D" id="3.30.70.1280">
    <property type="entry name" value="SP0830-like domains"/>
    <property type="match status" value="1"/>
</dbReference>
<reference evidence="1 2" key="1">
    <citation type="submission" date="2019-02" db="EMBL/GenBank/DDBJ databases">
        <title>Deep-cultivation of Planctomycetes and their phenomic and genomic characterization uncovers novel biology.</title>
        <authorList>
            <person name="Wiegand S."/>
            <person name="Jogler M."/>
            <person name="Boedeker C."/>
            <person name="Pinto D."/>
            <person name="Vollmers J."/>
            <person name="Rivas-Marin E."/>
            <person name="Kohn T."/>
            <person name="Peeters S.H."/>
            <person name="Heuer A."/>
            <person name="Rast P."/>
            <person name="Oberbeckmann S."/>
            <person name="Bunk B."/>
            <person name="Jeske O."/>
            <person name="Meyerdierks A."/>
            <person name="Storesund J.E."/>
            <person name="Kallscheuer N."/>
            <person name="Luecker S."/>
            <person name="Lage O.M."/>
            <person name="Pohl T."/>
            <person name="Merkel B.J."/>
            <person name="Hornburger P."/>
            <person name="Mueller R.-W."/>
            <person name="Bruemmer F."/>
            <person name="Labrenz M."/>
            <person name="Spormann A.M."/>
            <person name="Op Den Camp H."/>
            <person name="Overmann J."/>
            <person name="Amann R."/>
            <person name="Jetten M.S.M."/>
            <person name="Mascher T."/>
            <person name="Medema M.H."/>
            <person name="Devos D.P."/>
            <person name="Kaster A.-K."/>
            <person name="Ovreas L."/>
            <person name="Rohde M."/>
            <person name="Galperin M.Y."/>
            <person name="Jogler C."/>
        </authorList>
    </citation>
    <scope>NUCLEOTIDE SEQUENCE [LARGE SCALE GENOMIC DNA]</scope>
    <source>
        <strain evidence="1 2">Poly59</strain>
    </source>
</reference>